<dbReference type="InterPro" id="IPR023188">
    <property type="entry name" value="DPS_DNA-bd_CS"/>
</dbReference>
<evidence type="ECO:0000256" key="1">
    <source>
        <dbReference type="ARBA" id="ARBA00009497"/>
    </source>
</evidence>
<reference evidence="5" key="1">
    <citation type="journal article" date="2021" name="Syst. Appl. Microbiol.">
        <title>Roseomonas hellenica sp. nov., isolated from roots of wild-growing Alkanna tinctoria.</title>
        <authorList>
            <person name="Rat A."/>
            <person name="Naranjo H.D."/>
            <person name="Lebbe L."/>
            <person name="Cnockaert M."/>
            <person name="Krigas N."/>
            <person name="Grigoriadou K."/>
            <person name="Maloupa E."/>
            <person name="Willems A."/>
        </authorList>
    </citation>
    <scope>NUCLEOTIDE SEQUENCE [LARGE SCALE GENOMIC DNA]</scope>
    <source>
        <strain evidence="5">LMG 31159</strain>
    </source>
</reference>
<dbReference type="PIRSF" id="PIRSF005900">
    <property type="entry name" value="Dps"/>
    <property type="match status" value="1"/>
</dbReference>
<dbReference type="InterPro" id="IPR002177">
    <property type="entry name" value="DPS_DNA-bd"/>
</dbReference>
<accession>A0ABS5EIX3</accession>
<dbReference type="CDD" id="cd01043">
    <property type="entry name" value="DPS"/>
    <property type="match status" value="1"/>
</dbReference>
<dbReference type="Gene3D" id="1.20.1260.10">
    <property type="match status" value="1"/>
</dbReference>
<comment type="similarity">
    <text evidence="1 2">Belongs to the Dps family.</text>
</comment>
<protein>
    <submittedName>
        <fullName evidence="4">DNA starvation/stationary phase protection protein Dps</fullName>
    </submittedName>
</protein>
<dbReference type="PROSITE" id="PS00818">
    <property type="entry name" value="DPS_1"/>
    <property type="match status" value="1"/>
</dbReference>
<gene>
    <name evidence="4" type="primary">dps</name>
    <name evidence="4" type="synonym">pexB</name>
    <name evidence="4" type="ORF">GXW78_12880</name>
</gene>
<dbReference type="InterPro" id="IPR009078">
    <property type="entry name" value="Ferritin-like_SF"/>
</dbReference>
<sequence length="165" mass="17924">MAKPKTAKLHDTHNDLGANAREVAVSVLNATLADTMDLTNATHMAHWTVRGPQFAGLHKLFEEFYNQLNAVSDDVAERVVQLGGTPDGTTQAVGEKTRLEPYPSDLRDGLDHVKALTTRYAALAKSVREGIDSTDEAGDADTADLLTGLSRMLDKQLWMLEAHLG</sequence>
<organism evidence="4 5">
    <name type="scientific">Neoroseomonas terrae</name>
    <dbReference type="NCBI Taxonomy" id="424799"/>
    <lineage>
        <taxon>Bacteria</taxon>
        <taxon>Pseudomonadati</taxon>
        <taxon>Pseudomonadota</taxon>
        <taxon>Alphaproteobacteria</taxon>
        <taxon>Acetobacterales</taxon>
        <taxon>Acetobacteraceae</taxon>
        <taxon>Neoroseomonas</taxon>
    </lineage>
</organism>
<dbReference type="PRINTS" id="PR01346">
    <property type="entry name" value="HELNAPAPROT"/>
</dbReference>
<evidence type="ECO:0000313" key="4">
    <source>
        <dbReference type="EMBL" id="MBR0650562.1"/>
    </source>
</evidence>
<dbReference type="SUPFAM" id="SSF47240">
    <property type="entry name" value="Ferritin-like"/>
    <property type="match status" value="1"/>
</dbReference>
<evidence type="ECO:0000256" key="2">
    <source>
        <dbReference type="RuleBase" id="RU003875"/>
    </source>
</evidence>
<proteinExistence type="inferred from homology"/>
<dbReference type="Proteomes" id="UP000698752">
    <property type="component" value="Unassembled WGS sequence"/>
</dbReference>
<dbReference type="NCBIfam" id="NF006975">
    <property type="entry name" value="PRK09448.1"/>
    <property type="match status" value="1"/>
</dbReference>
<dbReference type="InterPro" id="IPR008331">
    <property type="entry name" value="Ferritin_DPS_dom"/>
</dbReference>
<dbReference type="PANTHER" id="PTHR42932">
    <property type="entry name" value="GENERAL STRESS PROTEIN 20U"/>
    <property type="match status" value="1"/>
</dbReference>
<evidence type="ECO:0000313" key="5">
    <source>
        <dbReference type="Proteomes" id="UP000698752"/>
    </source>
</evidence>
<dbReference type="InterPro" id="IPR012347">
    <property type="entry name" value="Ferritin-like"/>
</dbReference>
<feature type="domain" description="Ferritin/DPS" evidence="3">
    <location>
        <begin position="28"/>
        <end position="165"/>
    </location>
</feature>
<keyword evidence="5" id="KW-1185">Reference proteome</keyword>
<dbReference type="EMBL" id="JAAEDI010000012">
    <property type="protein sequence ID" value="MBR0650562.1"/>
    <property type="molecule type" value="Genomic_DNA"/>
</dbReference>
<dbReference type="Pfam" id="PF00210">
    <property type="entry name" value="Ferritin"/>
    <property type="match status" value="1"/>
</dbReference>
<name>A0ABS5EIX3_9PROT</name>
<evidence type="ECO:0000259" key="3">
    <source>
        <dbReference type="Pfam" id="PF00210"/>
    </source>
</evidence>
<comment type="caution">
    <text evidence="4">The sequence shown here is derived from an EMBL/GenBank/DDBJ whole genome shotgun (WGS) entry which is preliminary data.</text>
</comment>
<dbReference type="RefSeq" id="WP_211869225.1">
    <property type="nucleotide sequence ID" value="NZ_JAAEDI010000012.1"/>
</dbReference>
<dbReference type="PANTHER" id="PTHR42932:SF3">
    <property type="entry name" value="DNA PROTECTION DURING STARVATION PROTEIN"/>
    <property type="match status" value="1"/>
</dbReference>